<dbReference type="GO" id="GO:0046872">
    <property type="term" value="F:metal ion binding"/>
    <property type="evidence" value="ECO:0007669"/>
    <property type="project" value="UniProtKB-KW"/>
</dbReference>
<dbReference type="InterPro" id="IPR036909">
    <property type="entry name" value="Cyt_c-like_dom_sf"/>
</dbReference>
<keyword evidence="1 4" id="KW-0349">Heme</keyword>
<proteinExistence type="predicted"/>
<dbReference type="SUPFAM" id="SSF46626">
    <property type="entry name" value="Cytochrome c"/>
    <property type="match status" value="1"/>
</dbReference>
<dbReference type="GO" id="GO:0009055">
    <property type="term" value="F:electron transfer activity"/>
    <property type="evidence" value="ECO:0007669"/>
    <property type="project" value="InterPro"/>
</dbReference>
<feature type="domain" description="Cytochrome c" evidence="6">
    <location>
        <begin position="246"/>
        <end position="328"/>
    </location>
</feature>
<feature type="chain" id="PRO_5029596766" description="Cytochrome c domain-containing protein" evidence="5">
    <location>
        <begin position="25"/>
        <end position="328"/>
    </location>
</feature>
<evidence type="ECO:0000256" key="1">
    <source>
        <dbReference type="ARBA" id="ARBA00022617"/>
    </source>
</evidence>
<dbReference type="Proteomes" id="UP000467305">
    <property type="component" value="Unassembled WGS sequence"/>
</dbReference>
<dbReference type="SUPFAM" id="SSF48695">
    <property type="entry name" value="Multiheme cytochromes"/>
    <property type="match status" value="1"/>
</dbReference>
<name>A0A7J5AM90_9FLAO</name>
<evidence type="ECO:0000256" key="5">
    <source>
        <dbReference type="SAM" id="SignalP"/>
    </source>
</evidence>
<dbReference type="AlphaFoldDB" id="A0A7J5AM90"/>
<dbReference type="EMBL" id="WAAU01000012">
    <property type="protein sequence ID" value="KAB1158570.1"/>
    <property type="molecule type" value="Genomic_DNA"/>
</dbReference>
<dbReference type="PROSITE" id="PS51257">
    <property type="entry name" value="PROKAR_LIPOPROTEIN"/>
    <property type="match status" value="1"/>
</dbReference>
<gene>
    <name evidence="7" type="ORF">F7018_08090</name>
</gene>
<sequence length="328" mass="36793">MLKYLFVKVFVFFSLISLVTSCSSDPGYIPAPDTVTFGQKLSDYNIYQGTIVDLTPTTDYHLIELSSSLFVNYSEKQRLIKLPAGTKITKVDNGIPNFPNGTILVKTFYYYKDKRKPSLGKKVIETRLLIKEADMWNVATYVWNDAQTEAVLNLNGVSKNVSWIDANGNSKTVKYQVPTEQNCTTCHQKTSTVAPLGPTLSNMNIEVTRNNTAINQLQHFQDAGLMDNFNHTQIPTLPDYFNPSYTIAERGRAYFEMNCAHCHNPAGFPKAAKKGYDFRYTTPLSQTRIPSKKGKISGVIASGEMPWIGTNTLDVEGYDVVKQYLNSL</sequence>
<keyword evidence="8" id="KW-1185">Reference proteome</keyword>
<keyword evidence="3 4" id="KW-0408">Iron</keyword>
<dbReference type="GO" id="GO:0020037">
    <property type="term" value="F:heme binding"/>
    <property type="evidence" value="ECO:0007669"/>
    <property type="project" value="InterPro"/>
</dbReference>
<evidence type="ECO:0000313" key="8">
    <source>
        <dbReference type="Proteomes" id="UP000467305"/>
    </source>
</evidence>
<dbReference type="InterPro" id="IPR009056">
    <property type="entry name" value="Cyt_c-like_dom"/>
</dbReference>
<dbReference type="RefSeq" id="WP_150899539.1">
    <property type="nucleotide sequence ID" value="NZ_WAAU01000012.1"/>
</dbReference>
<keyword evidence="2 4" id="KW-0479">Metal-binding</keyword>
<dbReference type="OrthoDB" id="338827at2"/>
<evidence type="ECO:0000256" key="2">
    <source>
        <dbReference type="ARBA" id="ARBA00022723"/>
    </source>
</evidence>
<accession>A0A7J5AM90</accession>
<evidence type="ECO:0000313" key="7">
    <source>
        <dbReference type="EMBL" id="KAB1158570.1"/>
    </source>
</evidence>
<evidence type="ECO:0000256" key="4">
    <source>
        <dbReference type="PROSITE-ProRule" id="PRU00433"/>
    </source>
</evidence>
<dbReference type="Gene3D" id="1.10.760.10">
    <property type="entry name" value="Cytochrome c-like domain"/>
    <property type="match status" value="1"/>
</dbReference>
<reference evidence="7 8" key="1">
    <citation type="submission" date="2019-09" db="EMBL/GenBank/DDBJ databases">
        <authorList>
            <person name="Cao W.R."/>
        </authorList>
    </citation>
    <scope>NUCLEOTIDE SEQUENCE [LARGE SCALE GENOMIC DNA]</scope>
    <source>
        <strain evidence="8">a4</strain>
    </source>
</reference>
<comment type="caution">
    <text evidence="7">The sequence shown here is derived from an EMBL/GenBank/DDBJ whole genome shotgun (WGS) entry which is preliminary data.</text>
</comment>
<keyword evidence="5" id="KW-0732">Signal</keyword>
<feature type="signal peptide" evidence="5">
    <location>
        <begin position="1"/>
        <end position="24"/>
    </location>
</feature>
<protein>
    <recommendedName>
        <fullName evidence="6">Cytochrome c domain-containing protein</fullName>
    </recommendedName>
</protein>
<dbReference type="InterPro" id="IPR036280">
    <property type="entry name" value="Multihaem_cyt_sf"/>
</dbReference>
<evidence type="ECO:0000259" key="6">
    <source>
        <dbReference type="PROSITE" id="PS51007"/>
    </source>
</evidence>
<organism evidence="7 8">
    <name type="scientific">Tenacibaculum aiptasiae</name>
    <dbReference type="NCBI Taxonomy" id="426481"/>
    <lineage>
        <taxon>Bacteria</taxon>
        <taxon>Pseudomonadati</taxon>
        <taxon>Bacteroidota</taxon>
        <taxon>Flavobacteriia</taxon>
        <taxon>Flavobacteriales</taxon>
        <taxon>Flavobacteriaceae</taxon>
        <taxon>Tenacibaculum</taxon>
    </lineage>
</organism>
<dbReference type="PROSITE" id="PS51007">
    <property type="entry name" value="CYTC"/>
    <property type="match status" value="1"/>
</dbReference>
<evidence type="ECO:0000256" key="3">
    <source>
        <dbReference type="ARBA" id="ARBA00023004"/>
    </source>
</evidence>